<gene>
    <name evidence="2" type="ORF">KHQ06_23315</name>
</gene>
<protein>
    <submittedName>
        <fullName evidence="2">Nuclear transport factor 2 family protein</fullName>
    </submittedName>
</protein>
<dbReference type="SUPFAM" id="SSF54427">
    <property type="entry name" value="NTF2-like"/>
    <property type="match status" value="1"/>
</dbReference>
<evidence type="ECO:0000313" key="3">
    <source>
        <dbReference type="Proteomes" id="UP000683310"/>
    </source>
</evidence>
<sequence>MVGRHGTRKRKGHTIGKFSRTELEDALREYSRVVDRCSETGDWGPFADLFVEDVEYIEHAYGTFHDRESVRTWIIEVMKPFPHMRFPHEWVAYDDDNDAIAVGIKNLLDHPTEPGVDFWFPNTTRLVYAGNGLFASEEDIYNPARDAARVIGEWVEAGVSCGAPRRSR</sequence>
<keyword evidence="3" id="KW-1185">Reference proteome</keyword>
<name>A0ABX8CH93_9NOCA</name>
<dbReference type="InterPro" id="IPR037401">
    <property type="entry name" value="SnoaL-like"/>
</dbReference>
<organism evidence="2 3">
    <name type="scientific">Nocardia tengchongensis</name>
    <dbReference type="NCBI Taxonomy" id="2055889"/>
    <lineage>
        <taxon>Bacteria</taxon>
        <taxon>Bacillati</taxon>
        <taxon>Actinomycetota</taxon>
        <taxon>Actinomycetes</taxon>
        <taxon>Mycobacteriales</taxon>
        <taxon>Nocardiaceae</taxon>
        <taxon>Nocardia</taxon>
    </lineage>
</organism>
<dbReference type="Gene3D" id="3.10.450.50">
    <property type="match status" value="1"/>
</dbReference>
<dbReference type="InterPro" id="IPR032710">
    <property type="entry name" value="NTF2-like_dom_sf"/>
</dbReference>
<feature type="domain" description="SnoaL-like" evidence="1">
    <location>
        <begin position="37"/>
        <end position="102"/>
    </location>
</feature>
<reference evidence="2 3" key="1">
    <citation type="submission" date="2021-04" db="EMBL/GenBank/DDBJ databases">
        <title>Nocardia tengchongensis.</title>
        <authorList>
            <person name="Zhuang k."/>
            <person name="Ran Y."/>
            <person name="Li W."/>
        </authorList>
    </citation>
    <scope>NUCLEOTIDE SEQUENCE [LARGE SCALE GENOMIC DNA]</scope>
    <source>
        <strain evidence="2 3">CFH S0057</strain>
    </source>
</reference>
<accession>A0ABX8CH93</accession>
<dbReference type="Pfam" id="PF12680">
    <property type="entry name" value="SnoaL_2"/>
    <property type="match status" value="1"/>
</dbReference>
<dbReference type="Proteomes" id="UP000683310">
    <property type="component" value="Chromosome"/>
</dbReference>
<dbReference type="EMBL" id="CP074371">
    <property type="protein sequence ID" value="QVI19337.1"/>
    <property type="molecule type" value="Genomic_DNA"/>
</dbReference>
<evidence type="ECO:0000313" key="2">
    <source>
        <dbReference type="EMBL" id="QVI19337.1"/>
    </source>
</evidence>
<evidence type="ECO:0000259" key="1">
    <source>
        <dbReference type="Pfam" id="PF12680"/>
    </source>
</evidence>
<proteinExistence type="predicted"/>